<dbReference type="EMBL" id="VLLE01000002">
    <property type="protein sequence ID" value="TWI84994.1"/>
    <property type="molecule type" value="Genomic_DNA"/>
</dbReference>
<dbReference type="Pfam" id="PF02622">
    <property type="entry name" value="DUF179"/>
    <property type="match status" value="1"/>
</dbReference>
<dbReference type="Gene3D" id="3.40.1740.10">
    <property type="entry name" value="VC0467-like"/>
    <property type="match status" value="1"/>
</dbReference>
<dbReference type="SUPFAM" id="SSF143456">
    <property type="entry name" value="VC0467-like"/>
    <property type="match status" value="1"/>
</dbReference>
<name>A0A562SVD4_9BACT</name>
<sequence>MNIKAGTIIISTALLDDSEFEKVAIVITEHNEKGAVGYVFNQPFPRNFNELEEFKHSIPVPLYAGGPVQTDMLYFMHCRPDLVEGGDLVAADVYMNGDFRKAVQLLNNGTLSIHEVRLFIGYCGWDAGELEAELEEGSWEVTNAPIDLVFAASVTELW</sequence>
<accession>A0A562SVD4</accession>
<comment type="caution">
    <text evidence="1">The sequence shown here is derived from an EMBL/GenBank/DDBJ whole genome shotgun (WGS) entry which is preliminary data.</text>
</comment>
<evidence type="ECO:0000313" key="1">
    <source>
        <dbReference type="EMBL" id="TWI84994.1"/>
    </source>
</evidence>
<keyword evidence="2" id="KW-1185">Reference proteome</keyword>
<dbReference type="PANTHER" id="PTHR31984">
    <property type="entry name" value="TRANSPORTER, PUTATIVE (DUF179)-RELATED"/>
    <property type="match status" value="1"/>
</dbReference>
<organism evidence="1 2">
    <name type="scientific">Lacibacter cauensis</name>
    <dbReference type="NCBI Taxonomy" id="510947"/>
    <lineage>
        <taxon>Bacteria</taxon>
        <taxon>Pseudomonadati</taxon>
        <taxon>Bacteroidota</taxon>
        <taxon>Chitinophagia</taxon>
        <taxon>Chitinophagales</taxon>
        <taxon>Chitinophagaceae</taxon>
        <taxon>Lacibacter</taxon>
    </lineage>
</organism>
<dbReference type="OrthoDB" id="9807486at2"/>
<dbReference type="Proteomes" id="UP000316167">
    <property type="component" value="Unassembled WGS sequence"/>
</dbReference>
<dbReference type="InterPro" id="IPR003774">
    <property type="entry name" value="AlgH-like"/>
</dbReference>
<protein>
    <submittedName>
        <fullName evidence="1">Putative transcriptional regulator</fullName>
    </submittedName>
</protein>
<dbReference type="RefSeq" id="WP_144883520.1">
    <property type="nucleotide sequence ID" value="NZ_VLLE01000002.1"/>
</dbReference>
<dbReference type="AlphaFoldDB" id="A0A562SVD4"/>
<proteinExistence type="predicted"/>
<gene>
    <name evidence="1" type="ORF">IQ13_0147</name>
</gene>
<dbReference type="PANTHER" id="PTHR31984:SF17">
    <property type="entry name" value="TRANSCRIPTIONAL REGULATOR"/>
    <property type="match status" value="1"/>
</dbReference>
<reference evidence="1 2" key="1">
    <citation type="journal article" date="2015" name="Stand. Genomic Sci.">
        <title>Genomic Encyclopedia of Bacterial and Archaeal Type Strains, Phase III: the genomes of soil and plant-associated and newly described type strains.</title>
        <authorList>
            <person name="Whitman W.B."/>
            <person name="Woyke T."/>
            <person name="Klenk H.P."/>
            <person name="Zhou Y."/>
            <person name="Lilburn T.G."/>
            <person name="Beck B.J."/>
            <person name="De Vos P."/>
            <person name="Vandamme P."/>
            <person name="Eisen J.A."/>
            <person name="Garrity G."/>
            <person name="Hugenholtz P."/>
            <person name="Kyrpides N.C."/>
        </authorList>
    </citation>
    <scope>NUCLEOTIDE SEQUENCE [LARGE SCALE GENOMIC DNA]</scope>
    <source>
        <strain evidence="1 2">CGMCC 1.7271</strain>
    </source>
</reference>
<evidence type="ECO:0000313" key="2">
    <source>
        <dbReference type="Proteomes" id="UP000316167"/>
    </source>
</evidence>